<reference evidence="2 4" key="2">
    <citation type="submission" date="2018-08" db="EMBL/GenBank/DDBJ databases">
        <title>Genomic Encyclopedia of Archaeal and Bacterial Type Strains, Phase II (KMG-II): from individual species to whole genera.</title>
        <authorList>
            <person name="Goeker M."/>
        </authorList>
    </citation>
    <scope>NUCLEOTIDE SEQUENCE [LARGE SCALE GENOMIC DNA]</scope>
    <source>
        <strain evidence="2 4">DSM 2261</strain>
    </source>
</reference>
<dbReference type="Gene3D" id="3.90.1720.10">
    <property type="entry name" value="endopeptidase domain like (from Nostoc punctiforme)"/>
    <property type="match status" value="1"/>
</dbReference>
<dbReference type="EMBL" id="CP011509">
    <property type="protein sequence ID" value="AKJ07279.1"/>
    <property type="molecule type" value="Genomic_DNA"/>
</dbReference>
<dbReference type="RefSeq" id="WP_053067188.1">
    <property type="nucleotide sequence ID" value="NZ_CP011509.1"/>
</dbReference>
<dbReference type="Proteomes" id="UP000035579">
    <property type="component" value="Chromosome"/>
</dbReference>
<dbReference type="KEGG" id="age:AA314_08905"/>
<name>A0AAC8QGY0_9BACT</name>
<reference evidence="1 3" key="1">
    <citation type="submission" date="2015-05" db="EMBL/GenBank/DDBJ databases">
        <title>Genome assembly of Archangium gephyra DSM 2261.</title>
        <authorList>
            <person name="Sharma G."/>
            <person name="Subramanian S."/>
        </authorList>
    </citation>
    <scope>NUCLEOTIDE SEQUENCE [LARGE SCALE GENOMIC DNA]</scope>
    <source>
        <strain evidence="1 3">DSM 2261</strain>
    </source>
</reference>
<evidence type="ECO:0000313" key="3">
    <source>
        <dbReference type="Proteomes" id="UP000035579"/>
    </source>
</evidence>
<dbReference type="EMBL" id="QUMU01000011">
    <property type="protein sequence ID" value="REG26684.1"/>
    <property type="molecule type" value="Genomic_DNA"/>
</dbReference>
<evidence type="ECO:0000313" key="1">
    <source>
        <dbReference type="EMBL" id="AKJ07279.1"/>
    </source>
</evidence>
<evidence type="ECO:0008006" key="5">
    <source>
        <dbReference type="Google" id="ProtNLM"/>
    </source>
</evidence>
<dbReference type="AlphaFoldDB" id="A0AAC8QGY0"/>
<gene>
    <name evidence="1" type="ORF">AA314_08905</name>
    <name evidence="2" type="ORF">ATI61_111234</name>
</gene>
<accession>A0AAC8QGY0</accession>
<keyword evidence="4" id="KW-1185">Reference proteome</keyword>
<protein>
    <recommendedName>
        <fullName evidence="5">DUF1175 family protein</fullName>
    </recommendedName>
</protein>
<evidence type="ECO:0000313" key="2">
    <source>
        <dbReference type="EMBL" id="REG26684.1"/>
    </source>
</evidence>
<proteinExistence type="predicted"/>
<dbReference type="Pfam" id="PF06672">
    <property type="entry name" value="DUF1175"/>
    <property type="match status" value="1"/>
</dbReference>
<dbReference type="InterPro" id="IPR009558">
    <property type="entry name" value="DUF1175"/>
</dbReference>
<sequence length="343" mass="37100">MKWALAIAAVLAAPALGLRTSARVERSASELPADGSASMSFHVQPRSLLGLSAPLLPSTRASLSLTPSLARASCGAGAHGPVCTVVAGTTPGEVRGTLRVEDALGLVAETPVELRLRADDSDTDQDGFPDAVELDSEDDRQAFRRWFVTLAAAQYPTPDPHWPEVHRDCAGLLRFAYKEALKAHGAGWRKGRELHTASAPDVRKYHYPAVPVLGDKLFRVAAGAYDARGPLEPAFSASASARWLLSANAVRIPSGQALPGDLLFFEDPEARGMSYHSMVYLGDLDGIGPEVVYHTGPDSRPGGSKGIVKRLRLEDLLSHPDEKWRPRDDNPHFVGFYRWKILD</sequence>
<organism evidence="1 3">
    <name type="scientific">Archangium gephyra</name>
    <dbReference type="NCBI Taxonomy" id="48"/>
    <lineage>
        <taxon>Bacteria</taxon>
        <taxon>Pseudomonadati</taxon>
        <taxon>Myxococcota</taxon>
        <taxon>Myxococcia</taxon>
        <taxon>Myxococcales</taxon>
        <taxon>Cystobacterineae</taxon>
        <taxon>Archangiaceae</taxon>
        <taxon>Archangium</taxon>
    </lineage>
</organism>
<evidence type="ECO:0000313" key="4">
    <source>
        <dbReference type="Proteomes" id="UP000256345"/>
    </source>
</evidence>
<dbReference type="Proteomes" id="UP000256345">
    <property type="component" value="Unassembled WGS sequence"/>
</dbReference>